<dbReference type="Gene3D" id="3.40.1440.60">
    <property type="entry name" value="PriA, 3(prime) DNA-binding domain"/>
    <property type="match status" value="1"/>
</dbReference>
<evidence type="ECO:0000313" key="2">
    <source>
        <dbReference type="EMBL" id="SVD62212.1"/>
    </source>
</evidence>
<name>A0A382WTS4_9ZZZZ</name>
<protein>
    <recommendedName>
        <fullName evidence="1">Primosomal protein N' 3' DNA-binding domain-containing protein</fullName>
    </recommendedName>
</protein>
<gene>
    <name evidence="2" type="ORF">METZ01_LOCUS415066</name>
</gene>
<dbReference type="InterPro" id="IPR041222">
    <property type="entry name" value="PriA_3primeBD"/>
</dbReference>
<accession>A0A382WTS4</accession>
<evidence type="ECO:0000259" key="1">
    <source>
        <dbReference type="Pfam" id="PF17764"/>
    </source>
</evidence>
<organism evidence="2">
    <name type="scientific">marine metagenome</name>
    <dbReference type="NCBI Taxonomy" id="408172"/>
    <lineage>
        <taxon>unclassified sequences</taxon>
        <taxon>metagenomes</taxon>
        <taxon>ecological metagenomes</taxon>
    </lineage>
</organism>
<feature type="non-terminal residue" evidence="2">
    <location>
        <position position="81"/>
    </location>
</feature>
<dbReference type="GO" id="GO:0003677">
    <property type="term" value="F:DNA binding"/>
    <property type="evidence" value="ECO:0007669"/>
    <property type="project" value="InterPro"/>
</dbReference>
<reference evidence="2" key="1">
    <citation type="submission" date="2018-05" db="EMBL/GenBank/DDBJ databases">
        <authorList>
            <person name="Lanie J.A."/>
            <person name="Ng W.-L."/>
            <person name="Kazmierczak K.M."/>
            <person name="Andrzejewski T.M."/>
            <person name="Davidsen T.M."/>
            <person name="Wayne K.J."/>
            <person name="Tettelin H."/>
            <person name="Glass J.I."/>
            <person name="Rusch D."/>
            <person name="Podicherti R."/>
            <person name="Tsui H.-C.T."/>
            <person name="Winkler M.E."/>
        </authorList>
    </citation>
    <scope>NUCLEOTIDE SEQUENCE</scope>
</reference>
<sequence>MYATVSFPISSFKTFTYTIPKSLNGKVRLGSCVNAPINRRIQPGFVVSIQPEPRFKGKILDLDSIRDKDLHLPEELWQTLD</sequence>
<dbReference type="AlphaFoldDB" id="A0A382WTS4"/>
<proteinExistence type="predicted"/>
<dbReference type="Pfam" id="PF17764">
    <property type="entry name" value="PriA_3primeBD"/>
    <property type="match status" value="1"/>
</dbReference>
<dbReference type="InterPro" id="IPR042115">
    <property type="entry name" value="PriA_3primeBD_sf"/>
</dbReference>
<dbReference type="EMBL" id="UINC01162452">
    <property type="protein sequence ID" value="SVD62212.1"/>
    <property type="molecule type" value="Genomic_DNA"/>
</dbReference>
<feature type="domain" description="Primosomal protein N' 3' DNA-binding" evidence="1">
    <location>
        <begin position="5"/>
        <end position="80"/>
    </location>
</feature>